<dbReference type="AlphaFoldDB" id="A0A1T4SWB4"/>
<dbReference type="GO" id="GO:0015871">
    <property type="term" value="P:choline transport"/>
    <property type="evidence" value="ECO:0007669"/>
    <property type="project" value="TreeGrafter"/>
</dbReference>
<dbReference type="OrthoDB" id="9787902at2"/>
<gene>
    <name evidence="7" type="ORF">SAMN04488128_103612</name>
</gene>
<evidence type="ECO:0000259" key="6">
    <source>
        <dbReference type="Pfam" id="PF04069"/>
    </source>
</evidence>
<sequence>MKKIFLLALAAVTLTFAACQQGDKKSGKKITIGYVNWAEGVAMTNLAKVLLEQKGYTVTLKNADVAPIFAAVAGGDADVFMDTWMPVTHKTYMETFGDKVTMLNTNFDSARIGLVVPDYVDARTIEDLTKYKTSFDGKVVGIDAGAGIMAKAEDAIREYGLDYELQSSSEAAMMATLKKNIDEKMPVVVTGWAPHHMFARYKLRFLEDPKKVFGEMEKIMTIANNEFTVNDTAAVNFFRKFKLNSEELSSLMNVMADADGKEEVAIKQWISEHEALVKEWM</sequence>
<evidence type="ECO:0000256" key="1">
    <source>
        <dbReference type="ARBA" id="ARBA00004236"/>
    </source>
</evidence>
<dbReference type="Proteomes" id="UP000190367">
    <property type="component" value="Unassembled WGS sequence"/>
</dbReference>
<evidence type="ECO:0000313" key="8">
    <source>
        <dbReference type="Proteomes" id="UP000190367"/>
    </source>
</evidence>
<dbReference type="GO" id="GO:0015226">
    <property type="term" value="F:carnitine transmembrane transporter activity"/>
    <property type="evidence" value="ECO:0007669"/>
    <property type="project" value="TreeGrafter"/>
</dbReference>
<evidence type="ECO:0000256" key="5">
    <source>
        <dbReference type="SAM" id="SignalP"/>
    </source>
</evidence>
<comment type="subcellular location">
    <subcellularLocation>
        <location evidence="1">Cell membrane</location>
    </subcellularLocation>
</comment>
<dbReference type="PANTHER" id="PTHR47737:SF1">
    <property type="entry name" value="GLYCINE BETAINE_PROLINE BETAINE TRANSPORT SYSTEM PERMEASE PROTEIN PROW"/>
    <property type="match status" value="1"/>
</dbReference>
<dbReference type="Gene3D" id="3.10.105.10">
    <property type="entry name" value="Dipeptide-binding Protein, Domain 3"/>
    <property type="match status" value="2"/>
</dbReference>
<organism evidence="7 8">
    <name type="scientific">Chitinophaga eiseniae</name>
    <dbReference type="NCBI Taxonomy" id="634771"/>
    <lineage>
        <taxon>Bacteria</taxon>
        <taxon>Pseudomonadati</taxon>
        <taxon>Bacteroidota</taxon>
        <taxon>Chitinophagia</taxon>
        <taxon>Chitinophagales</taxon>
        <taxon>Chitinophagaceae</taxon>
        <taxon>Chitinophaga</taxon>
    </lineage>
</organism>
<dbReference type="GO" id="GO:0005275">
    <property type="term" value="F:amine transmembrane transporter activity"/>
    <property type="evidence" value="ECO:0007669"/>
    <property type="project" value="TreeGrafter"/>
</dbReference>
<protein>
    <submittedName>
        <fullName evidence="7">Glycine betaine/proline transport system substrate-binding protein</fullName>
    </submittedName>
</protein>
<dbReference type="CDD" id="cd13639">
    <property type="entry name" value="PBP2_OpuAC_like"/>
    <property type="match status" value="1"/>
</dbReference>
<keyword evidence="4" id="KW-0472">Membrane</keyword>
<evidence type="ECO:0000256" key="2">
    <source>
        <dbReference type="ARBA" id="ARBA00022448"/>
    </source>
</evidence>
<feature type="chain" id="PRO_5012097534" evidence="5">
    <location>
        <begin position="18"/>
        <end position="281"/>
    </location>
</feature>
<evidence type="ECO:0000256" key="3">
    <source>
        <dbReference type="ARBA" id="ARBA00022475"/>
    </source>
</evidence>
<dbReference type="GO" id="GO:0031460">
    <property type="term" value="P:glycine betaine transport"/>
    <property type="evidence" value="ECO:0007669"/>
    <property type="project" value="TreeGrafter"/>
</dbReference>
<dbReference type="GO" id="GO:0043190">
    <property type="term" value="C:ATP-binding cassette (ABC) transporter complex"/>
    <property type="evidence" value="ECO:0007669"/>
    <property type="project" value="InterPro"/>
</dbReference>
<keyword evidence="2" id="KW-0813">Transport</keyword>
<evidence type="ECO:0000313" key="7">
    <source>
        <dbReference type="EMBL" id="SKA32211.1"/>
    </source>
</evidence>
<dbReference type="PANTHER" id="PTHR47737">
    <property type="entry name" value="GLYCINE BETAINE/PROLINE BETAINE TRANSPORT SYSTEM PERMEASE PROTEIN PROW"/>
    <property type="match status" value="1"/>
</dbReference>
<feature type="signal peptide" evidence="5">
    <location>
        <begin position="1"/>
        <end position="17"/>
    </location>
</feature>
<proteinExistence type="predicted"/>
<reference evidence="8" key="1">
    <citation type="submission" date="2017-02" db="EMBL/GenBank/DDBJ databases">
        <authorList>
            <person name="Varghese N."/>
            <person name="Submissions S."/>
        </authorList>
    </citation>
    <scope>NUCLEOTIDE SEQUENCE [LARGE SCALE GENOMIC DNA]</scope>
    <source>
        <strain evidence="8">DSM 22224</strain>
    </source>
</reference>
<feature type="domain" description="ABC-type glycine betaine transport system substrate-binding" evidence="6">
    <location>
        <begin position="28"/>
        <end position="271"/>
    </location>
</feature>
<dbReference type="STRING" id="634771.SAMN04488128_103612"/>
<dbReference type="RefSeq" id="WP_078670945.1">
    <property type="nucleotide sequence ID" value="NZ_FUWZ01000003.1"/>
</dbReference>
<dbReference type="InterPro" id="IPR007210">
    <property type="entry name" value="ABC_Gly_betaine_transp_sub-bd"/>
</dbReference>
<name>A0A1T4SWB4_9BACT</name>
<dbReference type="SUPFAM" id="SSF53850">
    <property type="entry name" value="Periplasmic binding protein-like II"/>
    <property type="match status" value="1"/>
</dbReference>
<dbReference type="EMBL" id="FUWZ01000003">
    <property type="protein sequence ID" value="SKA32211.1"/>
    <property type="molecule type" value="Genomic_DNA"/>
</dbReference>
<keyword evidence="8" id="KW-1185">Reference proteome</keyword>
<dbReference type="PROSITE" id="PS51257">
    <property type="entry name" value="PROKAR_LIPOPROTEIN"/>
    <property type="match status" value="1"/>
</dbReference>
<dbReference type="Pfam" id="PF04069">
    <property type="entry name" value="OpuAC"/>
    <property type="match status" value="1"/>
</dbReference>
<dbReference type="Gene3D" id="3.40.190.100">
    <property type="entry name" value="Glycine betaine-binding periplasmic protein, domain 2"/>
    <property type="match status" value="1"/>
</dbReference>
<keyword evidence="5" id="KW-0732">Signal</keyword>
<evidence type="ECO:0000256" key="4">
    <source>
        <dbReference type="ARBA" id="ARBA00023136"/>
    </source>
</evidence>
<keyword evidence="3" id="KW-1003">Cell membrane</keyword>
<accession>A0A1T4SWB4</accession>